<dbReference type="GO" id="GO:0000049">
    <property type="term" value="F:tRNA binding"/>
    <property type="evidence" value="ECO:0007669"/>
    <property type="project" value="TreeGrafter"/>
</dbReference>
<accession>A0A5D0RAN5</accession>
<evidence type="ECO:0000256" key="7">
    <source>
        <dbReference type="ARBA" id="ARBA00022842"/>
    </source>
</evidence>
<protein>
    <submittedName>
        <fullName evidence="11">CCA tRNA nucleotidyltransferase</fullName>
    </submittedName>
</protein>
<keyword evidence="12" id="KW-1185">Reference proteome</keyword>
<evidence type="ECO:0000256" key="4">
    <source>
        <dbReference type="ARBA" id="ARBA00022695"/>
    </source>
</evidence>
<gene>
    <name evidence="11" type="ORF">FVF75_15970</name>
</gene>
<evidence type="ECO:0000259" key="10">
    <source>
        <dbReference type="Pfam" id="PF12627"/>
    </source>
</evidence>
<dbReference type="GO" id="GO:0000166">
    <property type="term" value="F:nucleotide binding"/>
    <property type="evidence" value="ECO:0007669"/>
    <property type="project" value="UniProtKB-KW"/>
</dbReference>
<dbReference type="Gene3D" id="3.30.460.10">
    <property type="entry name" value="Beta Polymerase, domain 2"/>
    <property type="match status" value="1"/>
</dbReference>
<dbReference type="PANTHER" id="PTHR46173">
    <property type="entry name" value="CCA TRNA NUCLEOTIDYLTRANSFERASE 1, MITOCHONDRIAL"/>
    <property type="match status" value="1"/>
</dbReference>
<comment type="similarity">
    <text evidence="8">Belongs to the tRNA nucleotidyltransferase/poly(A) polymerase family.</text>
</comment>
<evidence type="ECO:0000256" key="6">
    <source>
        <dbReference type="ARBA" id="ARBA00022741"/>
    </source>
</evidence>
<keyword evidence="6" id="KW-0547">Nucleotide-binding</keyword>
<dbReference type="AlphaFoldDB" id="A0A5D0RAN5"/>
<dbReference type="Proteomes" id="UP000322080">
    <property type="component" value="Unassembled WGS sequence"/>
</dbReference>
<proteinExistence type="inferred from homology"/>
<dbReference type="InterPro" id="IPR032828">
    <property type="entry name" value="PolyA_RNA-bd"/>
</dbReference>
<dbReference type="EMBL" id="VSIY01000015">
    <property type="protein sequence ID" value="TYB77935.1"/>
    <property type="molecule type" value="Genomic_DNA"/>
</dbReference>
<evidence type="ECO:0000256" key="1">
    <source>
        <dbReference type="ARBA" id="ARBA00001946"/>
    </source>
</evidence>
<comment type="caution">
    <text evidence="11">The sequence shown here is derived from an EMBL/GenBank/DDBJ whole genome shotgun (WGS) entry which is preliminary data.</text>
</comment>
<dbReference type="Pfam" id="PF01743">
    <property type="entry name" value="PolyA_pol"/>
    <property type="match status" value="1"/>
</dbReference>
<dbReference type="GO" id="GO:0008033">
    <property type="term" value="P:tRNA processing"/>
    <property type="evidence" value="ECO:0007669"/>
    <property type="project" value="UniProtKB-KW"/>
</dbReference>
<evidence type="ECO:0000256" key="8">
    <source>
        <dbReference type="RuleBase" id="RU003953"/>
    </source>
</evidence>
<dbReference type="SUPFAM" id="SSF81891">
    <property type="entry name" value="Poly A polymerase C-terminal region-like"/>
    <property type="match status" value="1"/>
</dbReference>
<dbReference type="Gene3D" id="1.10.3090.10">
    <property type="entry name" value="cca-adding enzyme, domain 2"/>
    <property type="match status" value="1"/>
</dbReference>
<evidence type="ECO:0000313" key="11">
    <source>
        <dbReference type="EMBL" id="TYB77935.1"/>
    </source>
</evidence>
<comment type="cofactor">
    <cofactor evidence="1">
        <name>Mg(2+)</name>
        <dbReference type="ChEBI" id="CHEBI:18420"/>
    </cofactor>
</comment>
<keyword evidence="7" id="KW-0460">Magnesium</keyword>
<keyword evidence="2 8" id="KW-0808">Transferase</keyword>
<dbReference type="GO" id="GO:0046872">
    <property type="term" value="F:metal ion binding"/>
    <property type="evidence" value="ECO:0007669"/>
    <property type="project" value="UniProtKB-KW"/>
</dbReference>
<dbReference type="GO" id="GO:0016779">
    <property type="term" value="F:nucleotidyltransferase activity"/>
    <property type="evidence" value="ECO:0007669"/>
    <property type="project" value="UniProtKB-KW"/>
</dbReference>
<reference evidence="11 12" key="1">
    <citation type="submission" date="2019-08" db="EMBL/GenBank/DDBJ databases">
        <title>Identification of a novel species of the genus Boseongicola.</title>
        <authorList>
            <person name="Zhang X.-Q."/>
        </authorList>
    </citation>
    <scope>NUCLEOTIDE SEQUENCE [LARGE SCALE GENOMIC DNA]</scope>
    <source>
        <strain evidence="11 12">HY14</strain>
    </source>
</reference>
<dbReference type="Pfam" id="PF12627">
    <property type="entry name" value="PolyA_pol_RNAbd"/>
    <property type="match status" value="1"/>
</dbReference>
<evidence type="ECO:0000256" key="3">
    <source>
        <dbReference type="ARBA" id="ARBA00022694"/>
    </source>
</evidence>
<evidence type="ECO:0000313" key="12">
    <source>
        <dbReference type="Proteomes" id="UP000322080"/>
    </source>
</evidence>
<keyword evidence="4" id="KW-0548">Nucleotidyltransferase</keyword>
<keyword evidence="5" id="KW-0479">Metal-binding</keyword>
<keyword evidence="8" id="KW-0694">RNA-binding</keyword>
<dbReference type="CDD" id="cd05398">
    <property type="entry name" value="NT_ClassII-CCAase"/>
    <property type="match status" value="1"/>
</dbReference>
<evidence type="ECO:0000256" key="2">
    <source>
        <dbReference type="ARBA" id="ARBA00022679"/>
    </source>
</evidence>
<sequence>MLLEAGFQAYFVGGCVRNALLGAPISDIDLTTDATPETVVALAEASGFNPVPTGIEHGTVTVVVEGHPFEVTTFRHDVETDGRRAVVSFARTIEEDARRRDFTMNALYARADGTVLDPLGGLPDLRARRVRFIDDAGDRIREDYLRILRFFRFHAWYGDPAEGLDPEALAAVSELADGLDTLSRERVGAEMCKLLSAPDPAPAVSAMARSGVLARVLPGAETGALAPLVHLEQQSKTPPKAMRRMASLGGDDHQERFRLSNSDARDLARLRDALGGTAEPEELAYRLGAGAARDVVLLNAAMLGNGLPDDLEARLNLGASARFPVAPKDLMPEFQGPALGAELRRLEDRWIASEFTLSRDALLGRG</sequence>
<dbReference type="InterPro" id="IPR050264">
    <property type="entry name" value="Bact_CCA-adding_enz_type3_sf"/>
</dbReference>
<dbReference type="PANTHER" id="PTHR46173:SF1">
    <property type="entry name" value="CCA TRNA NUCLEOTIDYLTRANSFERASE 1, MITOCHONDRIAL"/>
    <property type="match status" value="1"/>
</dbReference>
<feature type="domain" description="tRNA nucleotidyltransferase/poly(A) polymerase RNA and SrmB- binding" evidence="10">
    <location>
        <begin position="164"/>
        <end position="220"/>
    </location>
</feature>
<organism evidence="11 12">
    <name type="scientific">Maritimibacter fusiformis</name>
    <dbReference type="NCBI Taxonomy" id="2603819"/>
    <lineage>
        <taxon>Bacteria</taxon>
        <taxon>Pseudomonadati</taxon>
        <taxon>Pseudomonadota</taxon>
        <taxon>Alphaproteobacteria</taxon>
        <taxon>Rhodobacterales</taxon>
        <taxon>Roseobacteraceae</taxon>
        <taxon>Maritimibacter</taxon>
    </lineage>
</organism>
<evidence type="ECO:0000256" key="5">
    <source>
        <dbReference type="ARBA" id="ARBA00022723"/>
    </source>
</evidence>
<dbReference type="InterPro" id="IPR002646">
    <property type="entry name" value="PolA_pol_head_dom"/>
</dbReference>
<dbReference type="InterPro" id="IPR043519">
    <property type="entry name" value="NT_sf"/>
</dbReference>
<dbReference type="SUPFAM" id="SSF81301">
    <property type="entry name" value="Nucleotidyltransferase"/>
    <property type="match status" value="1"/>
</dbReference>
<evidence type="ECO:0000259" key="9">
    <source>
        <dbReference type="Pfam" id="PF01743"/>
    </source>
</evidence>
<dbReference type="RefSeq" id="WP_148379973.1">
    <property type="nucleotide sequence ID" value="NZ_VSIY01000015.1"/>
</dbReference>
<feature type="domain" description="Poly A polymerase head" evidence="9">
    <location>
        <begin position="9"/>
        <end position="131"/>
    </location>
</feature>
<keyword evidence="3" id="KW-0819">tRNA processing</keyword>
<name>A0A5D0RAN5_9RHOB</name>